<reference evidence="1 2" key="1">
    <citation type="submission" date="2018-06" db="EMBL/GenBank/DDBJ databases">
        <authorList>
            <consortium name="Pathogen Informatics"/>
            <person name="Doyle S."/>
        </authorList>
    </citation>
    <scope>NUCLEOTIDE SEQUENCE [LARGE SCALE GENOMIC DNA]</scope>
    <source>
        <strain evidence="1 2">NCTC9073</strain>
    </source>
</reference>
<accession>A0A2X1NHX9</accession>
<dbReference type="EMBL" id="UASD01000008">
    <property type="protein sequence ID" value="SPX11905.1"/>
    <property type="molecule type" value="Genomic_DNA"/>
</dbReference>
<keyword evidence="1" id="KW-0966">Cell projection</keyword>
<protein>
    <submittedName>
        <fullName evidence="1">Lateral flagellar hook associated protein 2 (FliD-like)</fullName>
    </submittedName>
</protein>
<sequence>MSKIQDEGDQLTDTYNANYDRYLEEYTNTPG</sequence>
<evidence type="ECO:0000313" key="1">
    <source>
        <dbReference type="EMBL" id="SPX11905.1"/>
    </source>
</evidence>
<evidence type="ECO:0000313" key="2">
    <source>
        <dbReference type="Proteomes" id="UP000250780"/>
    </source>
</evidence>
<dbReference type="Proteomes" id="UP000250780">
    <property type="component" value="Unassembled WGS sequence"/>
</dbReference>
<keyword evidence="1" id="KW-0969">Cilium</keyword>
<name>A0A2X1NHX9_ECOLX</name>
<proteinExistence type="predicted"/>
<gene>
    <name evidence="1" type="primary">lafB_1</name>
    <name evidence="1" type="ORF">NCTC9073_03251</name>
</gene>
<dbReference type="AlphaFoldDB" id="A0A2X1NHX9"/>
<keyword evidence="1" id="KW-0282">Flagellum</keyword>
<organism evidence="1 2">
    <name type="scientific">Escherichia coli</name>
    <dbReference type="NCBI Taxonomy" id="562"/>
    <lineage>
        <taxon>Bacteria</taxon>
        <taxon>Pseudomonadati</taxon>
        <taxon>Pseudomonadota</taxon>
        <taxon>Gammaproteobacteria</taxon>
        <taxon>Enterobacterales</taxon>
        <taxon>Enterobacteriaceae</taxon>
        <taxon>Escherichia</taxon>
    </lineage>
</organism>